<evidence type="ECO:0000313" key="2">
    <source>
        <dbReference type="EMBL" id="KPQ36946.1"/>
    </source>
</evidence>
<name>A0A0N8KNM4_9CYAN</name>
<keyword evidence="1" id="KW-0812">Transmembrane</keyword>
<dbReference type="AlphaFoldDB" id="A0A0N8KNM4"/>
<gene>
    <name evidence="2" type="ORF">HLUCCA11_03255</name>
</gene>
<protein>
    <submittedName>
        <fullName evidence="2">Putative membrane protein</fullName>
    </submittedName>
</protein>
<dbReference type="Proteomes" id="UP000050465">
    <property type="component" value="Unassembled WGS sequence"/>
</dbReference>
<evidence type="ECO:0000256" key="1">
    <source>
        <dbReference type="SAM" id="Phobius"/>
    </source>
</evidence>
<dbReference type="InterPro" id="IPR009793">
    <property type="entry name" value="DUF1361"/>
</dbReference>
<dbReference type="Pfam" id="PF07099">
    <property type="entry name" value="DUF1361"/>
    <property type="match status" value="1"/>
</dbReference>
<dbReference type="PATRIC" id="fig|1666911.3.peg.3492"/>
<accession>A0A0N8KNM4</accession>
<feature type="transmembrane region" description="Helical" evidence="1">
    <location>
        <begin position="186"/>
        <end position="204"/>
    </location>
</feature>
<organism evidence="2 3">
    <name type="scientific">Phormidesmis priestleyi Ana</name>
    <dbReference type="NCBI Taxonomy" id="1666911"/>
    <lineage>
        <taxon>Bacteria</taxon>
        <taxon>Bacillati</taxon>
        <taxon>Cyanobacteriota</taxon>
        <taxon>Cyanophyceae</taxon>
        <taxon>Leptolyngbyales</taxon>
        <taxon>Leptolyngbyaceae</taxon>
        <taxon>Phormidesmis</taxon>
    </lineage>
</organism>
<dbReference type="STRING" id="1666911.HLUCCA11_03255"/>
<keyword evidence="1" id="KW-1133">Transmembrane helix</keyword>
<feature type="transmembrane region" description="Helical" evidence="1">
    <location>
        <begin position="94"/>
        <end position="125"/>
    </location>
</feature>
<feature type="transmembrane region" description="Helical" evidence="1">
    <location>
        <begin position="53"/>
        <end position="74"/>
    </location>
</feature>
<keyword evidence="1" id="KW-0472">Membrane</keyword>
<feature type="transmembrane region" description="Helical" evidence="1">
    <location>
        <begin position="137"/>
        <end position="156"/>
    </location>
</feature>
<proteinExistence type="predicted"/>
<reference evidence="2 3" key="1">
    <citation type="submission" date="2015-09" db="EMBL/GenBank/DDBJ databases">
        <title>Identification and resolution of microdiversity through metagenomic sequencing of parallel consortia.</title>
        <authorList>
            <person name="Nelson W.C."/>
            <person name="Romine M.F."/>
            <person name="Lindemann S.R."/>
        </authorList>
    </citation>
    <scope>NUCLEOTIDE SEQUENCE [LARGE SCALE GENOMIC DNA]</scope>
    <source>
        <strain evidence="2">Ana</strain>
    </source>
</reference>
<comment type="caution">
    <text evidence="2">The sequence shown here is derived from an EMBL/GenBank/DDBJ whole genome shotgun (WGS) entry which is preliminary data.</text>
</comment>
<feature type="transmembrane region" description="Helical" evidence="1">
    <location>
        <begin position="20"/>
        <end position="41"/>
    </location>
</feature>
<dbReference type="EMBL" id="LJZR01000003">
    <property type="protein sequence ID" value="KPQ36946.1"/>
    <property type="molecule type" value="Genomic_DNA"/>
</dbReference>
<sequence length="227" mass="25808">MPLDLNNWILAAYHAFNRSLGFMLWNTFLALIPWVLSLWLFRRREVATSGNSTASSAPSLIWWMGLAAFVAFLPNAPYVLTDVIHLVKFIQQGAALWTIVFVLIPQYFVFMFIGVEAYVLSLLNLGKYLRQQGKQHWITGAELTLHALCALGIYLGRVPRFNSWDLLTHPGQIVSFVTRDLWQPQALAFIVTTFGVILVVYWALKHLSLAMKLYLKALSHQQSVDAL</sequence>
<evidence type="ECO:0000313" key="3">
    <source>
        <dbReference type="Proteomes" id="UP000050465"/>
    </source>
</evidence>